<proteinExistence type="predicted"/>
<evidence type="ECO:0000313" key="3">
    <source>
        <dbReference type="Proteomes" id="UP000265520"/>
    </source>
</evidence>
<sequence length="95" mass="10897">MEVVERVALNSMEQFIYLGRYNAITESISQEVGFYSNQNGVVTLYRCKKALEGESVLSNMQGSTSFICLDEVQGDYEEDSSTSQRMERREEYSIK</sequence>
<protein>
    <submittedName>
        <fullName evidence="2">Uncharacterized protein</fullName>
    </submittedName>
</protein>
<reference evidence="2 3" key="1">
    <citation type="journal article" date="2018" name="Front. Plant Sci.">
        <title>Red Clover (Trifolium pratense) and Zigzag Clover (T. medium) - A Picture of Genomic Similarities and Differences.</title>
        <authorList>
            <person name="Dluhosova J."/>
            <person name="Istvanek J."/>
            <person name="Nedelnik J."/>
            <person name="Repkova J."/>
        </authorList>
    </citation>
    <scope>NUCLEOTIDE SEQUENCE [LARGE SCALE GENOMIC DNA]</scope>
    <source>
        <strain evidence="3">cv. 10/8</strain>
        <tissue evidence="2">Leaf</tissue>
    </source>
</reference>
<evidence type="ECO:0000313" key="2">
    <source>
        <dbReference type="EMBL" id="MCI06742.1"/>
    </source>
</evidence>
<accession>A0A392P4Q9</accession>
<feature type="compositionally biased region" description="Basic and acidic residues" evidence="1">
    <location>
        <begin position="85"/>
        <end position="95"/>
    </location>
</feature>
<comment type="caution">
    <text evidence="2">The sequence shown here is derived from an EMBL/GenBank/DDBJ whole genome shotgun (WGS) entry which is preliminary data.</text>
</comment>
<dbReference type="AlphaFoldDB" id="A0A392P4Q9"/>
<feature type="non-terminal residue" evidence="2">
    <location>
        <position position="95"/>
    </location>
</feature>
<organism evidence="2 3">
    <name type="scientific">Trifolium medium</name>
    <dbReference type="NCBI Taxonomy" id="97028"/>
    <lineage>
        <taxon>Eukaryota</taxon>
        <taxon>Viridiplantae</taxon>
        <taxon>Streptophyta</taxon>
        <taxon>Embryophyta</taxon>
        <taxon>Tracheophyta</taxon>
        <taxon>Spermatophyta</taxon>
        <taxon>Magnoliopsida</taxon>
        <taxon>eudicotyledons</taxon>
        <taxon>Gunneridae</taxon>
        <taxon>Pentapetalae</taxon>
        <taxon>rosids</taxon>
        <taxon>fabids</taxon>
        <taxon>Fabales</taxon>
        <taxon>Fabaceae</taxon>
        <taxon>Papilionoideae</taxon>
        <taxon>50 kb inversion clade</taxon>
        <taxon>NPAAA clade</taxon>
        <taxon>Hologalegina</taxon>
        <taxon>IRL clade</taxon>
        <taxon>Trifolieae</taxon>
        <taxon>Trifolium</taxon>
    </lineage>
</organism>
<name>A0A392P4Q9_9FABA</name>
<evidence type="ECO:0000256" key="1">
    <source>
        <dbReference type="SAM" id="MobiDB-lite"/>
    </source>
</evidence>
<dbReference type="Proteomes" id="UP000265520">
    <property type="component" value="Unassembled WGS sequence"/>
</dbReference>
<keyword evidence="3" id="KW-1185">Reference proteome</keyword>
<feature type="region of interest" description="Disordered" evidence="1">
    <location>
        <begin position="75"/>
        <end position="95"/>
    </location>
</feature>
<dbReference type="EMBL" id="LXQA010062886">
    <property type="protein sequence ID" value="MCI06742.1"/>
    <property type="molecule type" value="Genomic_DNA"/>
</dbReference>